<name>A0A2P5BHF9_PARAD</name>
<evidence type="ECO:0000256" key="1">
    <source>
        <dbReference type="SAM" id="MobiDB-lite"/>
    </source>
</evidence>
<accession>A0A2P5BHF9</accession>
<dbReference type="AlphaFoldDB" id="A0A2P5BHF9"/>
<reference evidence="3" key="1">
    <citation type="submission" date="2016-06" db="EMBL/GenBank/DDBJ databases">
        <title>Parallel loss of symbiosis genes in relatives of nitrogen-fixing non-legume Parasponia.</title>
        <authorList>
            <person name="Van Velzen R."/>
            <person name="Holmer R."/>
            <person name="Bu F."/>
            <person name="Rutten L."/>
            <person name="Van Zeijl A."/>
            <person name="Liu W."/>
            <person name="Santuari L."/>
            <person name="Cao Q."/>
            <person name="Sharma T."/>
            <person name="Shen D."/>
            <person name="Roswanjaya Y."/>
            <person name="Wardhani T."/>
            <person name="Kalhor M.S."/>
            <person name="Jansen J."/>
            <person name="Van den Hoogen J."/>
            <person name="Gungor B."/>
            <person name="Hartog M."/>
            <person name="Hontelez J."/>
            <person name="Verver J."/>
            <person name="Yang W.-C."/>
            <person name="Schijlen E."/>
            <person name="Repin R."/>
            <person name="Schilthuizen M."/>
            <person name="Schranz E."/>
            <person name="Heidstra R."/>
            <person name="Miyata K."/>
            <person name="Fedorova E."/>
            <person name="Kohlen W."/>
            <person name="Bisseling T."/>
            <person name="Smit S."/>
            <person name="Geurts R."/>
        </authorList>
    </citation>
    <scope>NUCLEOTIDE SEQUENCE [LARGE SCALE GENOMIC DNA]</scope>
    <source>
        <strain evidence="3">cv. WU1-14</strain>
    </source>
</reference>
<dbReference type="Proteomes" id="UP000237105">
    <property type="component" value="Unassembled WGS sequence"/>
</dbReference>
<sequence>MPRTFPVPMQVPGRRKRLRQITMELPSTLNMDLSTAVTVTSQNNDNPTVTSPANANGSGAANNPLPQFPNQSSTDSDQEATNVEAFLLARVELLLMEVSIDLLQWQVKRRPRMLKPFLLKEAAAANAEAFPAGESRTAESSNHSIRAPQDPLKELC</sequence>
<proteinExistence type="predicted"/>
<feature type="compositionally biased region" description="Polar residues" evidence="1">
    <location>
        <begin position="68"/>
        <end position="79"/>
    </location>
</feature>
<feature type="compositionally biased region" description="Low complexity" evidence="1">
    <location>
        <begin position="51"/>
        <end position="64"/>
    </location>
</feature>
<comment type="caution">
    <text evidence="2">The sequence shown here is derived from an EMBL/GenBank/DDBJ whole genome shotgun (WGS) entry which is preliminary data.</text>
</comment>
<feature type="compositionally biased region" description="Polar residues" evidence="1">
    <location>
        <begin position="41"/>
        <end position="50"/>
    </location>
</feature>
<evidence type="ECO:0000313" key="3">
    <source>
        <dbReference type="Proteomes" id="UP000237105"/>
    </source>
</evidence>
<protein>
    <submittedName>
        <fullName evidence="2">Uncharacterized protein</fullName>
    </submittedName>
</protein>
<keyword evidence="3" id="KW-1185">Reference proteome</keyword>
<dbReference type="EMBL" id="JXTB01000280">
    <property type="protein sequence ID" value="PON48229.1"/>
    <property type="molecule type" value="Genomic_DNA"/>
</dbReference>
<gene>
    <name evidence="2" type="ORF">PanWU01x14_238790</name>
</gene>
<feature type="region of interest" description="Disordered" evidence="1">
    <location>
        <begin position="128"/>
        <end position="156"/>
    </location>
</feature>
<evidence type="ECO:0000313" key="2">
    <source>
        <dbReference type="EMBL" id="PON48229.1"/>
    </source>
</evidence>
<feature type="region of interest" description="Disordered" evidence="1">
    <location>
        <begin position="41"/>
        <end position="79"/>
    </location>
</feature>
<organism evidence="2 3">
    <name type="scientific">Parasponia andersonii</name>
    <name type="common">Sponia andersonii</name>
    <dbReference type="NCBI Taxonomy" id="3476"/>
    <lineage>
        <taxon>Eukaryota</taxon>
        <taxon>Viridiplantae</taxon>
        <taxon>Streptophyta</taxon>
        <taxon>Embryophyta</taxon>
        <taxon>Tracheophyta</taxon>
        <taxon>Spermatophyta</taxon>
        <taxon>Magnoliopsida</taxon>
        <taxon>eudicotyledons</taxon>
        <taxon>Gunneridae</taxon>
        <taxon>Pentapetalae</taxon>
        <taxon>rosids</taxon>
        <taxon>fabids</taxon>
        <taxon>Rosales</taxon>
        <taxon>Cannabaceae</taxon>
        <taxon>Parasponia</taxon>
    </lineage>
</organism>